<name>G6AEX5_9BACT</name>
<dbReference type="EMBL" id="AFXP01000004">
    <property type="protein sequence ID" value="EHG16822.1"/>
    <property type="molecule type" value="Genomic_DNA"/>
</dbReference>
<reference evidence="1 2" key="1">
    <citation type="submission" date="2011-10" db="EMBL/GenBank/DDBJ databases">
        <title>The Genome Sequence of Prevotella histicola F0411.</title>
        <authorList>
            <consortium name="The Broad Institute Genome Sequencing Platform"/>
            <person name="Earl A."/>
            <person name="Ward D."/>
            <person name="Feldgarden M."/>
            <person name="Gevers D."/>
            <person name="Izard J."/>
            <person name="Ganesan A."/>
            <person name="Blanton J.M."/>
            <person name="Baranova O.V."/>
            <person name="Tanner A.C."/>
            <person name="Mathney J.M.J."/>
            <person name="Dewhirst F.E."/>
            <person name="Young S.K."/>
            <person name="Zeng Q."/>
            <person name="Gargeya S."/>
            <person name="Fitzgerald M."/>
            <person name="Haas B."/>
            <person name="Abouelleil A."/>
            <person name="Alvarado L."/>
            <person name="Arachchi H.M."/>
            <person name="Berlin A."/>
            <person name="Brown A."/>
            <person name="Chapman S.B."/>
            <person name="Chen Z."/>
            <person name="Dunbar C."/>
            <person name="Freedman E."/>
            <person name="Gearin G."/>
            <person name="Gellesch M."/>
            <person name="Goldberg J."/>
            <person name="Griggs A."/>
            <person name="Gujja S."/>
            <person name="Heiman D."/>
            <person name="Howarth C."/>
            <person name="Larson L."/>
            <person name="Lui A."/>
            <person name="MacDonald P.J.P."/>
            <person name="Montmayeur A."/>
            <person name="Murphy C."/>
            <person name="Neiman D."/>
            <person name="Pearson M."/>
            <person name="Priest M."/>
            <person name="Roberts A."/>
            <person name="Saif S."/>
            <person name="Shea T."/>
            <person name="Shenoy N."/>
            <person name="Sisk P."/>
            <person name="Stolte C."/>
            <person name="Sykes S."/>
            <person name="Wortman J."/>
            <person name="Nusbaum C."/>
            <person name="Birren B."/>
        </authorList>
    </citation>
    <scope>NUCLEOTIDE SEQUENCE [LARGE SCALE GENOMIC DNA]</scope>
    <source>
        <strain evidence="1 2">F0411</strain>
    </source>
</reference>
<organism evidence="1 2">
    <name type="scientific">Prevotella histicola F0411</name>
    <dbReference type="NCBI Taxonomy" id="857291"/>
    <lineage>
        <taxon>Bacteria</taxon>
        <taxon>Pseudomonadati</taxon>
        <taxon>Bacteroidota</taxon>
        <taxon>Bacteroidia</taxon>
        <taxon>Bacteroidales</taxon>
        <taxon>Prevotellaceae</taxon>
        <taxon>Prevotella</taxon>
    </lineage>
</organism>
<dbReference type="Proteomes" id="UP000004597">
    <property type="component" value="Unassembled WGS sequence"/>
</dbReference>
<dbReference type="AlphaFoldDB" id="G6AEX5"/>
<proteinExistence type="predicted"/>
<keyword evidence="2" id="KW-1185">Reference proteome</keyword>
<gene>
    <name evidence="1" type="ORF">HMPREF9138_00652</name>
</gene>
<sequence>MTSFVNGGPHKTHYATKPQGQWITKAKSSLIIDTRTFHHIVDTTFYFSLFRKGI</sequence>
<comment type="caution">
    <text evidence="1">The sequence shown here is derived from an EMBL/GenBank/DDBJ whole genome shotgun (WGS) entry which is preliminary data.</text>
</comment>
<accession>G6AEX5</accession>
<evidence type="ECO:0000313" key="1">
    <source>
        <dbReference type="EMBL" id="EHG16822.1"/>
    </source>
</evidence>
<evidence type="ECO:0000313" key="2">
    <source>
        <dbReference type="Proteomes" id="UP000004597"/>
    </source>
</evidence>
<protein>
    <submittedName>
        <fullName evidence="1">Uncharacterized protein</fullName>
    </submittedName>
</protein>
<dbReference type="HOGENOM" id="CLU_3046557_0_0_10"/>
<dbReference type="STRING" id="857291.HMPREF9138_00652"/>